<keyword evidence="4" id="KW-0489">Methyltransferase</keyword>
<evidence type="ECO:0000256" key="9">
    <source>
        <dbReference type="ARBA" id="ARBA00034881"/>
    </source>
</evidence>
<dbReference type="InterPro" id="IPR029028">
    <property type="entry name" value="Alpha/beta_knot_MTases"/>
</dbReference>
<evidence type="ECO:0000256" key="4">
    <source>
        <dbReference type="ARBA" id="ARBA00022603"/>
    </source>
</evidence>
<evidence type="ECO:0000256" key="10">
    <source>
        <dbReference type="SAM" id="MobiDB-lite"/>
    </source>
</evidence>
<dbReference type="Proteomes" id="UP001152607">
    <property type="component" value="Unassembled WGS sequence"/>
</dbReference>
<comment type="similarity">
    <text evidence="2">Belongs to the class IV-like SAM-binding methyltransferase superfamily. RNA methyltransferase TrmH family.</text>
</comment>
<protein>
    <recommendedName>
        <fullName evidence="9">rRNA methyltransferase 1, mitochondrial</fullName>
    </recommendedName>
</protein>
<keyword evidence="7" id="KW-0809">Transit peptide</keyword>
<dbReference type="InterPro" id="IPR047261">
    <property type="entry name" value="MRM1_MeTrfase_dom"/>
</dbReference>
<dbReference type="InterPro" id="IPR001537">
    <property type="entry name" value="SpoU_MeTrfase"/>
</dbReference>
<name>A0A9W4XMT5_9PLEO</name>
<evidence type="ECO:0000256" key="5">
    <source>
        <dbReference type="ARBA" id="ARBA00022679"/>
    </source>
</evidence>
<dbReference type="GO" id="GO:0005739">
    <property type="term" value="C:mitochondrion"/>
    <property type="evidence" value="ECO:0007669"/>
    <property type="project" value="UniProtKB-SubCell"/>
</dbReference>
<dbReference type="Pfam" id="PF08032">
    <property type="entry name" value="SpoU_sub_bind"/>
    <property type="match status" value="1"/>
</dbReference>
<dbReference type="AlphaFoldDB" id="A0A9W4XMT5"/>
<dbReference type="InterPro" id="IPR029026">
    <property type="entry name" value="tRNA_m1G_MTases_N"/>
</dbReference>
<keyword evidence="6" id="KW-0949">S-adenosyl-L-methionine</keyword>
<feature type="region of interest" description="Disordered" evidence="10">
    <location>
        <begin position="1"/>
        <end position="141"/>
    </location>
</feature>
<dbReference type="InterPro" id="IPR047182">
    <property type="entry name" value="MRM1"/>
</dbReference>
<dbReference type="PANTHER" id="PTHR46103:SF1">
    <property type="entry name" value="RRNA METHYLTRANSFERASE 1, MITOCHONDRIAL"/>
    <property type="match status" value="1"/>
</dbReference>
<keyword evidence="13" id="KW-1185">Reference proteome</keyword>
<dbReference type="Pfam" id="PF00588">
    <property type="entry name" value="SpoU_methylase"/>
    <property type="match status" value="1"/>
</dbReference>
<organism evidence="12 13">
    <name type="scientific">Periconia digitata</name>
    <dbReference type="NCBI Taxonomy" id="1303443"/>
    <lineage>
        <taxon>Eukaryota</taxon>
        <taxon>Fungi</taxon>
        <taxon>Dikarya</taxon>
        <taxon>Ascomycota</taxon>
        <taxon>Pezizomycotina</taxon>
        <taxon>Dothideomycetes</taxon>
        <taxon>Pleosporomycetidae</taxon>
        <taxon>Pleosporales</taxon>
        <taxon>Massarineae</taxon>
        <taxon>Periconiaceae</taxon>
        <taxon>Periconia</taxon>
    </lineage>
</organism>
<sequence>MIRPRFSGCLTARVSQSTPPQTFRRYKSITAAIERGRQSSEDTPYASGRSSHRDRSTYPARDERRPPLRPFFGRRARPVERNKRIGAAFPWERDSGESERERPSRETLDGHAQVDMDPDRQGPRFRTRRDQEVSDAPEAPNPIRSLLYSTAASEFIYGFSSVFAALRAGRRRLYNLYVHDRCLNNTDSESLVARAKFMAVRINVVGDEYLPALDKASKGRPHNGVVLEASPLPVPPITALQSRPLPQSMFGVALGKQSKEDMTVNGTRTEYEYDSAGWRHPLVLYVDGVLNEGNLGAIARSVYFLGVDAIVTPTRRSAPWSDITIKAAAGAAEGIPIFSVAQPADFLGQSARDGWRIYAADAVPASPPSKPIPGEAPREKHSRVVYTIARSLKMMPADHCPVQQHPTLLMMGDEGTGLRSSLLNAAHFKVGIRHSRQVDHLGVDSLNVSVAAGLLCYEILQKPQKKDLLF</sequence>
<evidence type="ECO:0000313" key="13">
    <source>
        <dbReference type="Proteomes" id="UP001152607"/>
    </source>
</evidence>
<dbReference type="CDD" id="cd18105">
    <property type="entry name" value="SpoU-like_MRM1"/>
    <property type="match status" value="1"/>
</dbReference>
<evidence type="ECO:0000256" key="7">
    <source>
        <dbReference type="ARBA" id="ARBA00022946"/>
    </source>
</evidence>
<feature type="domain" description="RNA 2-O ribose methyltransferase substrate binding" evidence="11">
    <location>
        <begin position="155"/>
        <end position="235"/>
    </location>
</feature>
<feature type="compositionally biased region" description="Basic and acidic residues" evidence="10">
    <location>
        <begin position="91"/>
        <end position="132"/>
    </location>
</feature>
<gene>
    <name evidence="12" type="ORF">PDIGIT_LOCUS3862</name>
</gene>
<evidence type="ECO:0000256" key="1">
    <source>
        <dbReference type="ARBA" id="ARBA00004173"/>
    </source>
</evidence>
<accession>A0A9W4XMT5</accession>
<comment type="caution">
    <text evidence="12">The sequence shown here is derived from an EMBL/GenBank/DDBJ whole genome shotgun (WGS) entry which is preliminary data.</text>
</comment>
<feature type="compositionally biased region" description="Basic and acidic residues" evidence="10">
    <location>
        <begin position="51"/>
        <end position="66"/>
    </location>
</feature>
<dbReference type="Gene3D" id="3.30.1330.30">
    <property type="match status" value="1"/>
</dbReference>
<evidence type="ECO:0000256" key="6">
    <source>
        <dbReference type="ARBA" id="ARBA00022691"/>
    </source>
</evidence>
<keyword evidence="5" id="KW-0808">Transferase</keyword>
<dbReference type="SUPFAM" id="SSF55315">
    <property type="entry name" value="L30e-like"/>
    <property type="match status" value="1"/>
</dbReference>
<evidence type="ECO:0000259" key="11">
    <source>
        <dbReference type="SMART" id="SM00967"/>
    </source>
</evidence>
<evidence type="ECO:0000256" key="2">
    <source>
        <dbReference type="ARBA" id="ARBA00007228"/>
    </source>
</evidence>
<dbReference type="PANTHER" id="PTHR46103">
    <property type="entry name" value="RRNA METHYLTRANSFERASE 1, MITOCHONDRIAL"/>
    <property type="match status" value="1"/>
</dbReference>
<evidence type="ECO:0000313" key="12">
    <source>
        <dbReference type="EMBL" id="CAI6326892.1"/>
    </source>
</evidence>
<proteinExistence type="inferred from homology"/>
<comment type="subcellular location">
    <subcellularLocation>
        <location evidence="1">Mitochondrion</location>
    </subcellularLocation>
</comment>
<evidence type="ECO:0000256" key="8">
    <source>
        <dbReference type="ARBA" id="ARBA00023128"/>
    </source>
</evidence>
<evidence type="ECO:0000256" key="3">
    <source>
        <dbReference type="ARBA" id="ARBA00022552"/>
    </source>
</evidence>
<dbReference type="SUPFAM" id="SSF75217">
    <property type="entry name" value="alpha/beta knot"/>
    <property type="match status" value="1"/>
</dbReference>
<dbReference type="GO" id="GO:0003723">
    <property type="term" value="F:RNA binding"/>
    <property type="evidence" value="ECO:0007669"/>
    <property type="project" value="InterPro"/>
</dbReference>
<keyword evidence="3" id="KW-0698">rRNA processing</keyword>
<dbReference type="InterPro" id="IPR029064">
    <property type="entry name" value="Ribosomal_eL30-like_sf"/>
</dbReference>
<keyword evidence="8" id="KW-0496">Mitochondrion</keyword>
<dbReference type="GO" id="GO:0016435">
    <property type="term" value="F:rRNA (guanine) methyltransferase activity"/>
    <property type="evidence" value="ECO:0007669"/>
    <property type="project" value="TreeGrafter"/>
</dbReference>
<dbReference type="SMART" id="SM00967">
    <property type="entry name" value="SpoU_sub_bind"/>
    <property type="match status" value="1"/>
</dbReference>
<reference evidence="12" key="1">
    <citation type="submission" date="2023-01" db="EMBL/GenBank/DDBJ databases">
        <authorList>
            <person name="Van Ghelder C."/>
            <person name="Rancurel C."/>
        </authorList>
    </citation>
    <scope>NUCLEOTIDE SEQUENCE</scope>
    <source>
        <strain evidence="12">CNCM I-4278</strain>
    </source>
</reference>
<dbReference type="EMBL" id="CAOQHR010000002">
    <property type="protein sequence ID" value="CAI6326892.1"/>
    <property type="molecule type" value="Genomic_DNA"/>
</dbReference>
<dbReference type="InterPro" id="IPR013123">
    <property type="entry name" value="SpoU_subst-bd"/>
</dbReference>
<dbReference type="OrthoDB" id="270651at2759"/>
<dbReference type="Gene3D" id="3.40.1280.10">
    <property type="match status" value="1"/>
</dbReference>